<comment type="caution">
    <text evidence="1">The sequence shown here is derived from an EMBL/GenBank/DDBJ whole genome shotgun (WGS) entry which is preliminary data.</text>
</comment>
<gene>
    <name evidence="1" type="ORF">S01H1_39207</name>
</gene>
<evidence type="ECO:0000313" key="1">
    <source>
        <dbReference type="EMBL" id="GAG11208.1"/>
    </source>
</evidence>
<reference evidence="1" key="1">
    <citation type="journal article" date="2014" name="Front. Microbiol.">
        <title>High frequency of phylogenetically diverse reductive dehalogenase-homologous genes in deep subseafloor sedimentary metagenomes.</title>
        <authorList>
            <person name="Kawai M."/>
            <person name="Futagami T."/>
            <person name="Toyoda A."/>
            <person name="Takaki Y."/>
            <person name="Nishi S."/>
            <person name="Hori S."/>
            <person name="Arai W."/>
            <person name="Tsubouchi T."/>
            <person name="Morono Y."/>
            <person name="Uchiyama I."/>
            <person name="Ito T."/>
            <person name="Fujiyama A."/>
            <person name="Inagaki F."/>
            <person name="Takami H."/>
        </authorList>
    </citation>
    <scope>NUCLEOTIDE SEQUENCE</scope>
    <source>
        <strain evidence="1">Expedition CK06-06</strain>
    </source>
</reference>
<sequence>GLYGVRDSTIIVTLPKYVPSDGCLDTSTLEEDGYSYIVKFEGDFEECFIESLRAGPAMKVEIYSHSSTPKVK</sequence>
<dbReference type="AlphaFoldDB" id="X0VFF2"/>
<feature type="non-terminal residue" evidence="1">
    <location>
        <position position="1"/>
    </location>
</feature>
<organism evidence="1">
    <name type="scientific">marine sediment metagenome</name>
    <dbReference type="NCBI Taxonomy" id="412755"/>
    <lineage>
        <taxon>unclassified sequences</taxon>
        <taxon>metagenomes</taxon>
        <taxon>ecological metagenomes</taxon>
    </lineage>
</organism>
<dbReference type="EMBL" id="BARS01024726">
    <property type="protein sequence ID" value="GAG11208.1"/>
    <property type="molecule type" value="Genomic_DNA"/>
</dbReference>
<accession>X0VFF2</accession>
<proteinExistence type="predicted"/>
<name>X0VFF2_9ZZZZ</name>
<protein>
    <submittedName>
        <fullName evidence="1">Uncharacterized protein</fullName>
    </submittedName>
</protein>